<reference evidence="2 3" key="1">
    <citation type="submission" date="2024-02" db="EMBL/GenBank/DDBJ databases">
        <title>A draft genome for the cacao thread blight pathogen Marasmius crinis-equi.</title>
        <authorList>
            <person name="Cohen S.P."/>
            <person name="Baruah I.K."/>
            <person name="Amoako-Attah I."/>
            <person name="Bukari Y."/>
            <person name="Meinhardt L.W."/>
            <person name="Bailey B.A."/>
        </authorList>
    </citation>
    <scope>NUCLEOTIDE SEQUENCE [LARGE SCALE GENOMIC DNA]</scope>
    <source>
        <strain evidence="2 3">GH-76</strain>
    </source>
</reference>
<protein>
    <recommendedName>
        <fullName evidence="4">JmjC domain-containing protein</fullName>
    </recommendedName>
</protein>
<evidence type="ECO:0000313" key="3">
    <source>
        <dbReference type="Proteomes" id="UP001465976"/>
    </source>
</evidence>
<feature type="compositionally biased region" description="Basic and acidic residues" evidence="1">
    <location>
        <begin position="101"/>
        <end position="111"/>
    </location>
</feature>
<accession>A0ABR3FFX9</accession>
<comment type="caution">
    <text evidence="2">The sequence shown here is derived from an EMBL/GenBank/DDBJ whole genome shotgun (WGS) entry which is preliminary data.</text>
</comment>
<evidence type="ECO:0008006" key="4">
    <source>
        <dbReference type="Google" id="ProtNLM"/>
    </source>
</evidence>
<dbReference type="EMBL" id="JBAHYK010000415">
    <property type="protein sequence ID" value="KAL0574249.1"/>
    <property type="molecule type" value="Genomic_DNA"/>
</dbReference>
<keyword evidence="3" id="KW-1185">Reference proteome</keyword>
<feature type="region of interest" description="Disordered" evidence="1">
    <location>
        <begin position="93"/>
        <end position="116"/>
    </location>
</feature>
<dbReference type="Proteomes" id="UP001465976">
    <property type="component" value="Unassembled WGS sequence"/>
</dbReference>
<evidence type="ECO:0000256" key="1">
    <source>
        <dbReference type="SAM" id="MobiDB-lite"/>
    </source>
</evidence>
<gene>
    <name evidence="2" type="ORF">V5O48_007696</name>
</gene>
<sequence>MYERRVKKTFTTSGVEISYYVETSTGIPDADEGSVGDVREITDTPARVMVKHNDGWKEFTPDDRIPFPNPNPYRRLKIKYEFDTRKKAWRDYRSVQTSVDNHSRNSKDRANSNKSRRLAANIRTIPCNETPNSTWVNRLISQWRTSAPASYGTFEPGHGVLNALARHPTNIPYIKLSDVNSGSILRNQSLIELLPLPVSTILPSMALVFDDLDTTDLGSLLVVDATTGVPTTVASKGAIHYCFAKIADRCSPGNTPFINISNIPATPSGLGRCRMKSPFTEAVEAVFERIDESEEATPLWSSDLTATGSIIPPHCVGYGRSEVVYHIEGQKLCFVWPSTARNLDAILEQHRRPNRYAALGIQDAILSLEGLQVYFFDRPTIYAMPCHAIHASMAFTLCSNATFAFRTLSSLPDAQRVIASYVKLAQQPIANQHPETRHFFARFLNEVVESELDPWRTLALRYPSTVQGSEIAKWVEDTTSVITDLKSMYDSVL</sequence>
<name>A0ABR3FFX9_9AGAR</name>
<proteinExistence type="predicted"/>
<organism evidence="2 3">
    <name type="scientific">Marasmius crinis-equi</name>
    <dbReference type="NCBI Taxonomy" id="585013"/>
    <lineage>
        <taxon>Eukaryota</taxon>
        <taxon>Fungi</taxon>
        <taxon>Dikarya</taxon>
        <taxon>Basidiomycota</taxon>
        <taxon>Agaricomycotina</taxon>
        <taxon>Agaricomycetes</taxon>
        <taxon>Agaricomycetidae</taxon>
        <taxon>Agaricales</taxon>
        <taxon>Marasmiineae</taxon>
        <taxon>Marasmiaceae</taxon>
        <taxon>Marasmius</taxon>
    </lineage>
</organism>
<evidence type="ECO:0000313" key="2">
    <source>
        <dbReference type="EMBL" id="KAL0574249.1"/>
    </source>
</evidence>